<dbReference type="InterPro" id="IPR027806">
    <property type="entry name" value="HARBI1_dom"/>
</dbReference>
<dbReference type="GO" id="GO:0046872">
    <property type="term" value="F:metal ion binding"/>
    <property type="evidence" value="ECO:0007669"/>
    <property type="project" value="UniProtKB-KW"/>
</dbReference>
<dbReference type="InterPro" id="IPR045249">
    <property type="entry name" value="HARBI1-like"/>
</dbReference>
<dbReference type="GO" id="GO:0016787">
    <property type="term" value="F:hydrolase activity"/>
    <property type="evidence" value="ECO:0007669"/>
    <property type="project" value="UniProtKB-KW"/>
</dbReference>
<reference evidence="10" key="1">
    <citation type="submission" date="2020-04" db="EMBL/GenBank/DDBJ databases">
        <authorList>
            <person name="Alioto T."/>
            <person name="Alioto T."/>
            <person name="Gomez Garrido J."/>
        </authorList>
    </citation>
    <scope>NUCLEOTIDE SEQUENCE</scope>
    <source>
        <strain evidence="10">A484AB</strain>
    </source>
</reference>
<accession>A0A6S7JB26</accession>
<keyword evidence="7" id="KW-0539">Nucleus</keyword>
<evidence type="ECO:0000256" key="7">
    <source>
        <dbReference type="ARBA" id="ARBA00023242"/>
    </source>
</evidence>
<comment type="subcellular location">
    <subcellularLocation>
        <location evidence="2">Nucleus</location>
    </subcellularLocation>
</comment>
<evidence type="ECO:0000256" key="5">
    <source>
        <dbReference type="ARBA" id="ARBA00022723"/>
    </source>
</evidence>
<evidence type="ECO:0000256" key="4">
    <source>
        <dbReference type="ARBA" id="ARBA00022722"/>
    </source>
</evidence>
<evidence type="ECO:0000313" key="11">
    <source>
        <dbReference type="Proteomes" id="UP001152795"/>
    </source>
</evidence>
<feature type="domain" description="DUF8040" evidence="9">
    <location>
        <begin position="86"/>
        <end position="164"/>
    </location>
</feature>
<gene>
    <name evidence="10" type="ORF">PACLA_8A050040</name>
</gene>
<evidence type="ECO:0000256" key="3">
    <source>
        <dbReference type="ARBA" id="ARBA00006958"/>
    </source>
</evidence>
<dbReference type="OrthoDB" id="2668416at2759"/>
<dbReference type="GO" id="GO:0005634">
    <property type="term" value="C:nucleus"/>
    <property type="evidence" value="ECO:0007669"/>
    <property type="project" value="UniProtKB-SubCell"/>
</dbReference>
<dbReference type="Proteomes" id="UP001152795">
    <property type="component" value="Unassembled WGS sequence"/>
</dbReference>
<comment type="similarity">
    <text evidence="3">Belongs to the HARBI1 family.</text>
</comment>
<evidence type="ECO:0000256" key="6">
    <source>
        <dbReference type="ARBA" id="ARBA00022801"/>
    </source>
</evidence>
<proteinExistence type="inferred from homology"/>
<feature type="domain" description="DDE Tnp4" evidence="8">
    <location>
        <begin position="200"/>
        <end position="363"/>
    </location>
</feature>
<evidence type="ECO:0000256" key="2">
    <source>
        <dbReference type="ARBA" id="ARBA00004123"/>
    </source>
</evidence>
<evidence type="ECO:0000313" key="10">
    <source>
        <dbReference type="EMBL" id="CAB4029336.1"/>
    </source>
</evidence>
<sequence length="414" mass="47873">MADSDTAIVGLAIIARDLAKRLKRRQRKWEKYFFRRKKKMAILFLRLSEIYLRRETVLRRFWQEPSRGKSLFWERTASQWVDDNLWVENFRMSRNSFLAICRELSEVLHKKDTRFRKAITLEKRVAVCLWHLATGEDMRSLGWRFDIGKSTACQIVNDVCEAIAVVLLQNVIKWPTGEALKSVLKGFKEEWQFPQCAGAIDGTHVPIAAPSEYPSNYYNRKCFYSIIVQAVVDHAYRFIDIYIKWPGKVHDARVFSNSSLFHKGQQGQLFPNWTENIGNCEVPITLIGDAAYPLLPWLIKGFQDDGNLSRSQIQFNRSLSSARMVVEGAFGRLKCRFRCLLKRNDTSLQKLPVKIAACCALHNICEMNGEKFNPEWLQNDVNNNINIINDVRIPDATAINIRQALTNFFSAQNA</sequence>
<comment type="cofactor">
    <cofactor evidence="1">
        <name>a divalent metal cation</name>
        <dbReference type="ChEBI" id="CHEBI:60240"/>
    </cofactor>
</comment>
<dbReference type="EMBL" id="CACRXK020016103">
    <property type="protein sequence ID" value="CAB4029336.1"/>
    <property type="molecule type" value="Genomic_DNA"/>
</dbReference>
<keyword evidence="11" id="KW-1185">Reference proteome</keyword>
<dbReference type="Pfam" id="PF13359">
    <property type="entry name" value="DDE_Tnp_4"/>
    <property type="match status" value="1"/>
</dbReference>
<organism evidence="10 11">
    <name type="scientific">Paramuricea clavata</name>
    <name type="common">Red gorgonian</name>
    <name type="synonym">Violescent sea-whip</name>
    <dbReference type="NCBI Taxonomy" id="317549"/>
    <lineage>
        <taxon>Eukaryota</taxon>
        <taxon>Metazoa</taxon>
        <taxon>Cnidaria</taxon>
        <taxon>Anthozoa</taxon>
        <taxon>Octocorallia</taxon>
        <taxon>Malacalcyonacea</taxon>
        <taxon>Plexauridae</taxon>
        <taxon>Paramuricea</taxon>
    </lineage>
</organism>
<evidence type="ECO:0000256" key="1">
    <source>
        <dbReference type="ARBA" id="ARBA00001968"/>
    </source>
</evidence>
<evidence type="ECO:0000259" key="8">
    <source>
        <dbReference type="Pfam" id="PF13359"/>
    </source>
</evidence>
<evidence type="ECO:0000259" key="9">
    <source>
        <dbReference type="Pfam" id="PF26138"/>
    </source>
</evidence>
<protein>
    <submittedName>
        <fullName evidence="10">Uncharacterized protein</fullName>
    </submittedName>
</protein>
<name>A0A6S7JB26_PARCT</name>
<keyword evidence="6" id="KW-0378">Hydrolase</keyword>
<dbReference type="PANTHER" id="PTHR22930:SF85">
    <property type="entry name" value="GH03217P-RELATED"/>
    <property type="match status" value="1"/>
</dbReference>
<dbReference type="AlphaFoldDB" id="A0A6S7JB26"/>
<dbReference type="GO" id="GO:0004518">
    <property type="term" value="F:nuclease activity"/>
    <property type="evidence" value="ECO:0007669"/>
    <property type="project" value="UniProtKB-KW"/>
</dbReference>
<keyword evidence="4" id="KW-0540">Nuclease</keyword>
<keyword evidence="5" id="KW-0479">Metal-binding</keyword>
<dbReference type="InterPro" id="IPR058353">
    <property type="entry name" value="DUF8040"/>
</dbReference>
<comment type="caution">
    <text evidence="10">The sequence shown here is derived from an EMBL/GenBank/DDBJ whole genome shotgun (WGS) entry which is preliminary data.</text>
</comment>
<dbReference type="PANTHER" id="PTHR22930">
    <property type="match status" value="1"/>
</dbReference>
<dbReference type="Pfam" id="PF26138">
    <property type="entry name" value="DUF8040"/>
    <property type="match status" value="1"/>
</dbReference>